<keyword evidence="2" id="KW-1185">Reference proteome</keyword>
<dbReference type="STRING" id="31958.SD37_30225"/>
<dbReference type="EMBL" id="CP016174">
    <property type="protein sequence ID" value="ANN19475.1"/>
    <property type="molecule type" value="Genomic_DNA"/>
</dbReference>
<organism evidence="1 2">
    <name type="scientific">Amycolatopsis orientalis</name>
    <name type="common">Nocardia orientalis</name>
    <dbReference type="NCBI Taxonomy" id="31958"/>
    <lineage>
        <taxon>Bacteria</taxon>
        <taxon>Bacillati</taxon>
        <taxon>Actinomycetota</taxon>
        <taxon>Actinomycetes</taxon>
        <taxon>Pseudonocardiales</taxon>
        <taxon>Pseudonocardiaceae</taxon>
        <taxon>Amycolatopsis</taxon>
    </lineage>
</organism>
<protein>
    <recommendedName>
        <fullName evidence="3">ESAT-6-like protein</fullName>
    </recommendedName>
</protein>
<accession>A0A193C555</accession>
<dbReference type="InterPro" id="IPR010310">
    <property type="entry name" value="T7SS_ESAT-6-like"/>
</dbReference>
<evidence type="ECO:0000313" key="2">
    <source>
        <dbReference type="Proteomes" id="UP000093695"/>
    </source>
</evidence>
<dbReference type="Pfam" id="PF06013">
    <property type="entry name" value="WXG100"/>
    <property type="match status" value="1"/>
</dbReference>
<evidence type="ECO:0000313" key="1">
    <source>
        <dbReference type="EMBL" id="ANN19475.1"/>
    </source>
</evidence>
<name>A0A193C555_AMYOR</name>
<sequence length="104" mass="11279">MEEDMSYDQIYGATPEMSSFGLKTRSIGEEINAQVQSSLSSIQGLSSGWNGQASKAFEGVEFNRQGSWTTNTQNIDTMADGITQAAVRYSDVDDQGNTVISQVI</sequence>
<dbReference type="KEGG" id="aori:SD37_30225"/>
<dbReference type="AlphaFoldDB" id="A0A193C555"/>
<dbReference type="Gene3D" id="1.10.287.1060">
    <property type="entry name" value="ESAT-6-like"/>
    <property type="match status" value="1"/>
</dbReference>
<dbReference type="Proteomes" id="UP000093695">
    <property type="component" value="Chromosome"/>
</dbReference>
<proteinExistence type="predicted"/>
<reference evidence="1 2" key="1">
    <citation type="journal article" date="2015" name="Genome Announc.">
        <title>Draft Genome Sequence of Norvancomycin-Producing Strain Amycolatopsis orientalis CPCC200066.</title>
        <authorList>
            <person name="Lei X."/>
            <person name="Yuan F."/>
            <person name="Shi Y."/>
            <person name="Li X."/>
            <person name="Wang L."/>
            <person name="Hong B."/>
        </authorList>
    </citation>
    <scope>NUCLEOTIDE SEQUENCE [LARGE SCALE GENOMIC DNA]</scope>
    <source>
        <strain evidence="1 2">B-37</strain>
    </source>
</reference>
<evidence type="ECO:0008006" key="3">
    <source>
        <dbReference type="Google" id="ProtNLM"/>
    </source>
</evidence>
<dbReference type="SUPFAM" id="SSF140453">
    <property type="entry name" value="EsxAB dimer-like"/>
    <property type="match status" value="1"/>
</dbReference>
<gene>
    <name evidence="1" type="ORF">SD37_30225</name>
</gene>
<dbReference type="InterPro" id="IPR036689">
    <property type="entry name" value="ESAT-6-like_sf"/>
</dbReference>